<protein>
    <submittedName>
        <fullName evidence="8">DNA-binding transcriptional regulator FruR</fullName>
    </submittedName>
</protein>
<accession>A0A263HEX6</accession>
<dbReference type="SUPFAM" id="SSF53822">
    <property type="entry name" value="Periplasmic binding protein-like I"/>
    <property type="match status" value="1"/>
</dbReference>
<dbReference type="RefSeq" id="WP_094945595.1">
    <property type="nucleotide sequence ID" value="NZ_JBMHIA010000005.1"/>
</dbReference>
<evidence type="ECO:0000256" key="4">
    <source>
        <dbReference type="ARBA" id="ARBA00023163"/>
    </source>
</evidence>
<dbReference type="OrthoDB" id="7055227at2"/>
<name>A0A263HEX6_9PAST</name>
<evidence type="ECO:0000259" key="5">
    <source>
        <dbReference type="PROSITE" id="PS50932"/>
    </source>
</evidence>
<dbReference type="PROSITE" id="PS50932">
    <property type="entry name" value="HTH_LACI_2"/>
    <property type="match status" value="1"/>
</dbReference>
<evidence type="ECO:0000259" key="6">
    <source>
        <dbReference type="PROSITE" id="PS50943"/>
    </source>
</evidence>
<dbReference type="InParanoid" id="A0A263HEX6"/>
<dbReference type="FunFam" id="1.10.260.40:FF:000008">
    <property type="entry name" value="Fructose repressor (Catabolite repressor/activator)"/>
    <property type="match status" value="1"/>
</dbReference>
<dbReference type="Pfam" id="PF00356">
    <property type="entry name" value="LacI"/>
    <property type="match status" value="1"/>
</dbReference>
<proteinExistence type="predicted"/>
<keyword evidence="4" id="KW-0804">Transcription</keyword>
<keyword evidence="9" id="KW-1185">Reference proteome</keyword>
<dbReference type="InterPro" id="IPR010982">
    <property type="entry name" value="Lambda_DNA-bd_dom_sf"/>
</dbReference>
<dbReference type="EMBL" id="UFSB01000001">
    <property type="protein sequence ID" value="SUU34453.1"/>
    <property type="molecule type" value="Genomic_DNA"/>
</dbReference>
<evidence type="ECO:0000313" key="7">
    <source>
        <dbReference type="EMBL" id="OZN25965.1"/>
    </source>
</evidence>
<dbReference type="GO" id="GO:0000976">
    <property type="term" value="F:transcription cis-regulatory region binding"/>
    <property type="evidence" value="ECO:0007669"/>
    <property type="project" value="TreeGrafter"/>
</dbReference>
<keyword evidence="1" id="KW-0678">Repressor</keyword>
<dbReference type="PROSITE" id="PS00356">
    <property type="entry name" value="HTH_LACI_1"/>
    <property type="match status" value="1"/>
</dbReference>
<reference evidence="7 9" key="1">
    <citation type="submission" date="2017-07" db="EMBL/GenBank/DDBJ databases">
        <title>Virulence factors identified in Actinobacillus seminis.</title>
        <authorList>
            <person name="Negrete-Abascal E."/>
            <person name="Vaca-Pacheco S."/>
            <person name="Montes-Garcia F."/>
            <person name="Leyto-Gil A.M."/>
            <person name="Fragoso-Garcia E."/>
            <person name="Carvente-Garcia R."/>
            <person name="Perez-Agueros S."/>
            <person name="Castelan-Sanchez H.G."/>
            <person name="Garcia-Molina A."/>
            <person name="Villamar T.E."/>
            <person name="Vazquez-Cruz C."/>
        </authorList>
    </citation>
    <scope>NUCLEOTIDE SEQUENCE [LARGE SCALE GENOMIC DNA]</scope>
    <source>
        <strain evidence="7 9">ATCC 15768</strain>
    </source>
</reference>
<evidence type="ECO:0000256" key="1">
    <source>
        <dbReference type="ARBA" id="ARBA00022491"/>
    </source>
</evidence>
<dbReference type="SUPFAM" id="SSF47413">
    <property type="entry name" value="lambda repressor-like DNA-binding domains"/>
    <property type="match status" value="1"/>
</dbReference>
<evidence type="ECO:0000313" key="8">
    <source>
        <dbReference type="EMBL" id="SUU34453.1"/>
    </source>
</evidence>
<dbReference type="SMART" id="SM00354">
    <property type="entry name" value="HTH_LACI"/>
    <property type="match status" value="1"/>
</dbReference>
<dbReference type="EMBL" id="NLFK01000001">
    <property type="protein sequence ID" value="OZN25965.1"/>
    <property type="molecule type" value="Genomic_DNA"/>
</dbReference>
<keyword evidence="3 8" id="KW-0238">DNA-binding</keyword>
<feature type="domain" description="HTH lacI-type" evidence="5">
    <location>
        <begin position="1"/>
        <end position="58"/>
    </location>
</feature>
<dbReference type="InterPro" id="IPR028082">
    <property type="entry name" value="Peripla_BP_I"/>
</dbReference>
<dbReference type="GO" id="GO:0003700">
    <property type="term" value="F:DNA-binding transcription factor activity"/>
    <property type="evidence" value="ECO:0007669"/>
    <property type="project" value="TreeGrafter"/>
</dbReference>
<dbReference type="CDD" id="cd01392">
    <property type="entry name" value="HTH_LacI"/>
    <property type="match status" value="1"/>
</dbReference>
<dbReference type="PANTHER" id="PTHR30146:SF45">
    <property type="entry name" value="CATABOLITE REPRESSOR_ACTIVATOR"/>
    <property type="match status" value="1"/>
</dbReference>
<feature type="domain" description="HTH cro/C1-type" evidence="6">
    <location>
        <begin position="1"/>
        <end position="52"/>
    </location>
</feature>
<evidence type="ECO:0000256" key="2">
    <source>
        <dbReference type="ARBA" id="ARBA00023015"/>
    </source>
</evidence>
<dbReference type="Pfam" id="PF00532">
    <property type="entry name" value="Peripla_BP_1"/>
    <property type="match status" value="1"/>
</dbReference>
<gene>
    <name evidence="8" type="primary">fruR</name>
    <name evidence="7" type="ORF">CFY87_01830</name>
    <name evidence="8" type="ORF">NCTC10851_00343</name>
</gene>
<dbReference type="InterPro" id="IPR000843">
    <property type="entry name" value="HTH_LacI"/>
</dbReference>
<dbReference type="Gene3D" id="1.10.260.40">
    <property type="entry name" value="lambda repressor-like DNA-binding domains"/>
    <property type="match status" value="1"/>
</dbReference>
<reference evidence="8 10" key="2">
    <citation type="submission" date="2018-06" db="EMBL/GenBank/DDBJ databases">
        <authorList>
            <consortium name="Pathogen Informatics"/>
            <person name="Doyle S."/>
        </authorList>
    </citation>
    <scope>NUCLEOTIDE SEQUENCE [LARGE SCALE GENOMIC DNA]</scope>
    <source>
        <strain evidence="8 10">NCTC10851</strain>
    </source>
</reference>
<organism evidence="8 10">
    <name type="scientific">Actinobacillus seminis</name>
    <dbReference type="NCBI Taxonomy" id="722"/>
    <lineage>
        <taxon>Bacteria</taxon>
        <taxon>Pseudomonadati</taxon>
        <taxon>Pseudomonadota</taxon>
        <taxon>Gammaproteobacteria</taxon>
        <taxon>Pasteurellales</taxon>
        <taxon>Pasteurellaceae</taxon>
        <taxon>Actinobacillus</taxon>
    </lineage>
</organism>
<dbReference type="FunCoup" id="A0A263HEX6">
    <property type="interactions" value="140"/>
</dbReference>
<dbReference type="Proteomes" id="UP000215738">
    <property type="component" value="Unassembled WGS sequence"/>
</dbReference>
<evidence type="ECO:0000313" key="9">
    <source>
        <dbReference type="Proteomes" id="UP000215738"/>
    </source>
</evidence>
<sequence>MKLDELAKLAGVSRTTVSYVVNGKAKQYRVSQKTIDKIQALIELYNFKPNAMAAGLRVGRSYTIGLIVPDFENISYAKITNQLENKFRERGYQLLITCSNDNAEREIDCAKHLFQRQIDALIVSSALPIATDFYTQYKKTPIFCFDRRLASEWVTNLITNDEQDAYRLASQLLQQGDYQQILFLGALPELPISREREQGFRRAIANHPQIATDFLYAKKFHKKEAAEAFATWLSDHGLPQVIFTTSLTLLQGVFSYLLQQRGSIDPALVIATFGTHEILDVLPNKAICSIQNHENISRNLVELVIGQLNNCKTEPNQTALLRDITSHHF</sequence>
<evidence type="ECO:0000256" key="3">
    <source>
        <dbReference type="ARBA" id="ARBA00023125"/>
    </source>
</evidence>
<dbReference type="InterPro" id="IPR001387">
    <property type="entry name" value="Cro/C1-type_HTH"/>
</dbReference>
<evidence type="ECO:0000313" key="10">
    <source>
        <dbReference type="Proteomes" id="UP000254507"/>
    </source>
</evidence>
<dbReference type="Gene3D" id="3.40.50.2300">
    <property type="match status" value="2"/>
</dbReference>
<dbReference type="NCBIfam" id="NF008452">
    <property type="entry name" value="PRK11303.1"/>
    <property type="match status" value="1"/>
</dbReference>
<dbReference type="PROSITE" id="PS50943">
    <property type="entry name" value="HTH_CROC1"/>
    <property type="match status" value="1"/>
</dbReference>
<dbReference type="Proteomes" id="UP000254507">
    <property type="component" value="Unassembled WGS sequence"/>
</dbReference>
<dbReference type="InterPro" id="IPR001761">
    <property type="entry name" value="Peripla_BP/Lac1_sug-bd_dom"/>
</dbReference>
<dbReference type="PANTHER" id="PTHR30146">
    <property type="entry name" value="LACI-RELATED TRANSCRIPTIONAL REPRESSOR"/>
    <property type="match status" value="1"/>
</dbReference>
<keyword evidence="2" id="KW-0805">Transcription regulation</keyword>
<dbReference type="AlphaFoldDB" id="A0A263HEX6"/>